<dbReference type="GO" id="GO:0006281">
    <property type="term" value="P:DNA repair"/>
    <property type="evidence" value="ECO:0007669"/>
    <property type="project" value="TreeGrafter"/>
</dbReference>
<organism evidence="1 2">
    <name type="scientific">Marinomonas spartinae</name>
    <dbReference type="NCBI Taxonomy" id="1792290"/>
    <lineage>
        <taxon>Bacteria</taxon>
        <taxon>Pseudomonadati</taxon>
        <taxon>Pseudomonadota</taxon>
        <taxon>Gammaproteobacteria</taxon>
        <taxon>Oceanospirillales</taxon>
        <taxon>Oceanospirillaceae</taxon>
        <taxon>Marinomonas</taxon>
    </lineage>
</organism>
<dbReference type="SFLD" id="SFLDS00003">
    <property type="entry name" value="Haloacid_Dehalogenase"/>
    <property type="match status" value="1"/>
</dbReference>
<dbReference type="AlphaFoldDB" id="A0A1A8TJF8"/>
<dbReference type="NCBIfam" id="TIGR01509">
    <property type="entry name" value="HAD-SF-IA-v3"/>
    <property type="match status" value="1"/>
</dbReference>
<dbReference type="InterPro" id="IPR041492">
    <property type="entry name" value="HAD_2"/>
</dbReference>
<dbReference type="Gene3D" id="3.40.50.1000">
    <property type="entry name" value="HAD superfamily/HAD-like"/>
    <property type="match status" value="1"/>
</dbReference>
<dbReference type="NCBIfam" id="TIGR01549">
    <property type="entry name" value="HAD-SF-IA-v1"/>
    <property type="match status" value="1"/>
</dbReference>
<dbReference type="PANTHER" id="PTHR43434">
    <property type="entry name" value="PHOSPHOGLYCOLATE PHOSPHATASE"/>
    <property type="match status" value="1"/>
</dbReference>
<sequence>MVKLVIFDWDGTLFDSIDKICSCMLQAAEHAMAPKREFHDIQNIIGLSLDVGIKAVWPELPVDTLDKIKMHYKRLYVRADQTPPLAYDGMSELLEQLKKQGMLLAVATGKTRRGLDRIMSLTQTGHYFAATRCADEALSKPHPMMLEQILAELNVLPEEAMMIGDTEYDLNMAKAAGVASIGVSYGAHDKKRLASCQPQTVVDNLYQLASILGK</sequence>
<dbReference type="InterPro" id="IPR036412">
    <property type="entry name" value="HAD-like_sf"/>
</dbReference>
<dbReference type="Pfam" id="PF13419">
    <property type="entry name" value="HAD_2"/>
    <property type="match status" value="1"/>
</dbReference>
<dbReference type="Gene3D" id="1.10.150.240">
    <property type="entry name" value="Putative phosphatase, domain 2"/>
    <property type="match status" value="1"/>
</dbReference>
<keyword evidence="1" id="KW-0378">Hydrolase</keyword>
<dbReference type="InterPro" id="IPR023198">
    <property type="entry name" value="PGP-like_dom2"/>
</dbReference>
<proteinExistence type="predicted"/>
<dbReference type="Proteomes" id="UP000092544">
    <property type="component" value="Unassembled WGS sequence"/>
</dbReference>
<dbReference type="SUPFAM" id="SSF56784">
    <property type="entry name" value="HAD-like"/>
    <property type="match status" value="1"/>
</dbReference>
<evidence type="ECO:0000313" key="2">
    <source>
        <dbReference type="Proteomes" id="UP000092544"/>
    </source>
</evidence>
<dbReference type="InterPro" id="IPR023214">
    <property type="entry name" value="HAD_sf"/>
</dbReference>
<dbReference type="STRING" id="1792290.MSP8886_02887"/>
<accession>A0A1A8TJF8</accession>
<dbReference type="EC" id="3.6.1.1" evidence="1"/>
<dbReference type="PANTHER" id="PTHR43434:SF24">
    <property type="entry name" value="HYDROLASE-RELATED"/>
    <property type="match status" value="1"/>
</dbReference>
<dbReference type="GO" id="GO:0008967">
    <property type="term" value="F:phosphoglycolate phosphatase activity"/>
    <property type="evidence" value="ECO:0007669"/>
    <property type="project" value="TreeGrafter"/>
</dbReference>
<dbReference type="EMBL" id="FLOB01000007">
    <property type="protein sequence ID" value="SBS33904.1"/>
    <property type="molecule type" value="Genomic_DNA"/>
</dbReference>
<dbReference type="SFLD" id="SFLDG01129">
    <property type="entry name" value="C1.5:_HAD__Beta-PGM__Phosphata"/>
    <property type="match status" value="1"/>
</dbReference>
<reference evidence="1 2" key="1">
    <citation type="submission" date="2016-06" db="EMBL/GenBank/DDBJ databases">
        <authorList>
            <person name="Kjaerup R.B."/>
            <person name="Dalgaard T.S."/>
            <person name="Juul-Madsen H.R."/>
        </authorList>
    </citation>
    <scope>NUCLEOTIDE SEQUENCE [LARGE SCALE GENOMIC DNA]</scope>
    <source>
        <strain evidence="1 2">CECT 8886</strain>
    </source>
</reference>
<dbReference type="GO" id="GO:0004427">
    <property type="term" value="F:inorganic diphosphate phosphatase activity"/>
    <property type="evidence" value="ECO:0007669"/>
    <property type="project" value="UniProtKB-EC"/>
</dbReference>
<dbReference type="SFLD" id="SFLDG01135">
    <property type="entry name" value="C1.5.6:_HAD__Beta-PGM__Phospha"/>
    <property type="match status" value="1"/>
</dbReference>
<dbReference type="RefSeq" id="WP_067017608.1">
    <property type="nucleotide sequence ID" value="NZ_FLOB01000007.1"/>
</dbReference>
<dbReference type="InterPro" id="IPR050155">
    <property type="entry name" value="HAD-like_hydrolase_sf"/>
</dbReference>
<keyword evidence="2" id="KW-1185">Reference proteome</keyword>
<evidence type="ECO:0000313" key="1">
    <source>
        <dbReference type="EMBL" id="SBS33904.1"/>
    </source>
</evidence>
<name>A0A1A8TJF8_9GAMM</name>
<dbReference type="FunFam" id="3.40.50.1000:FF:000022">
    <property type="entry name" value="Phosphoglycolate phosphatase"/>
    <property type="match status" value="1"/>
</dbReference>
<protein>
    <submittedName>
        <fullName evidence="1">Pyrophosphatase PpaX</fullName>
        <ecNumber evidence="1">3.6.1.1</ecNumber>
    </submittedName>
</protein>
<dbReference type="OrthoDB" id="9782449at2"/>
<dbReference type="InterPro" id="IPR006439">
    <property type="entry name" value="HAD-SF_hydro_IA"/>
</dbReference>
<dbReference type="GO" id="GO:0005829">
    <property type="term" value="C:cytosol"/>
    <property type="evidence" value="ECO:0007669"/>
    <property type="project" value="TreeGrafter"/>
</dbReference>
<gene>
    <name evidence="1" type="primary">ppaX</name>
    <name evidence="1" type="ORF">MSP8886_02887</name>
</gene>